<dbReference type="InterPro" id="IPR016167">
    <property type="entry name" value="FAD-bd_PCMH_sub1"/>
</dbReference>
<keyword evidence="19" id="KW-1185">Reference proteome</keyword>
<dbReference type="InterPro" id="IPR016169">
    <property type="entry name" value="FAD-bd_PCMH_sub2"/>
</dbReference>
<evidence type="ECO:0000256" key="15">
    <source>
        <dbReference type="ARBA" id="ARBA00048914"/>
    </source>
</evidence>
<dbReference type="Pfam" id="PF01565">
    <property type="entry name" value="FAD_binding_4"/>
    <property type="match status" value="1"/>
</dbReference>
<dbReference type="GO" id="GO:0051301">
    <property type="term" value="P:cell division"/>
    <property type="evidence" value="ECO:0007669"/>
    <property type="project" value="UniProtKB-KW"/>
</dbReference>
<keyword evidence="8 16" id="KW-0274">FAD</keyword>
<comment type="similarity">
    <text evidence="16">Belongs to the MurB family.</text>
</comment>
<evidence type="ECO:0000256" key="4">
    <source>
        <dbReference type="ARBA" id="ARBA00004752"/>
    </source>
</evidence>
<evidence type="ECO:0000256" key="5">
    <source>
        <dbReference type="ARBA" id="ARBA00022490"/>
    </source>
</evidence>
<keyword evidence="5 16" id="KW-0963">Cytoplasm</keyword>
<evidence type="ECO:0000313" key="18">
    <source>
        <dbReference type="EMBL" id="KRN02399.1"/>
    </source>
</evidence>
<evidence type="ECO:0000256" key="8">
    <source>
        <dbReference type="ARBA" id="ARBA00022827"/>
    </source>
</evidence>
<evidence type="ECO:0000256" key="1">
    <source>
        <dbReference type="ARBA" id="ARBA00001974"/>
    </source>
</evidence>
<keyword evidence="11 16" id="KW-0573">Peptidoglycan synthesis</keyword>
<evidence type="ECO:0000256" key="2">
    <source>
        <dbReference type="ARBA" id="ARBA00003921"/>
    </source>
</evidence>
<comment type="cofactor">
    <cofactor evidence="1 16">
        <name>FAD</name>
        <dbReference type="ChEBI" id="CHEBI:57692"/>
    </cofactor>
</comment>
<dbReference type="InterPro" id="IPR003170">
    <property type="entry name" value="MurB"/>
</dbReference>
<evidence type="ECO:0000256" key="10">
    <source>
        <dbReference type="ARBA" id="ARBA00022960"/>
    </source>
</evidence>
<organism evidence="18 19">
    <name type="scientific">Levilactobacillus senmaizukei DSM 21775 = NBRC 103853</name>
    <dbReference type="NCBI Taxonomy" id="1423803"/>
    <lineage>
        <taxon>Bacteria</taxon>
        <taxon>Bacillati</taxon>
        <taxon>Bacillota</taxon>
        <taxon>Bacilli</taxon>
        <taxon>Lactobacillales</taxon>
        <taxon>Lactobacillaceae</taxon>
        <taxon>Levilactobacillus</taxon>
    </lineage>
</organism>
<evidence type="ECO:0000256" key="12">
    <source>
        <dbReference type="ARBA" id="ARBA00023002"/>
    </source>
</evidence>
<dbReference type="EMBL" id="AYZH01000007">
    <property type="protein sequence ID" value="KRN02399.1"/>
    <property type="molecule type" value="Genomic_DNA"/>
</dbReference>
<evidence type="ECO:0000256" key="14">
    <source>
        <dbReference type="ARBA" id="ARBA00023316"/>
    </source>
</evidence>
<dbReference type="GO" id="GO:0005829">
    <property type="term" value="C:cytosol"/>
    <property type="evidence" value="ECO:0007669"/>
    <property type="project" value="TreeGrafter"/>
</dbReference>
<feature type="active site" evidence="16">
    <location>
        <position position="309"/>
    </location>
</feature>
<evidence type="ECO:0000256" key="6">
    <source>
        <dbReference type="ARBA" id="ARBA00022618"/>
    </source>
</evidence>
<keyword evidence="14 16" id="KW-0961">Cell wall biogenesis/degradation</keyword>
<name>A0A0R2DEF9_9LACO</name>
<comment type="function">
    <text evidence="2 16">Cell wall formation.</text>
</comment>
<evidence type="ECO:0000256" key="3">
    <source>
        <dbReference type="ARBA" id="ARBA00004496"/>
    </source>
</evidence>
<dbReference type="PATRIC" id="fig|1423803.3.peg.1910"/>
<keyword evidence="12 16" id="KW-0560">Oxidoreductase</keyword>
<dbReference type="Pfam" id="PF02873">
    <property type="entry name" value="MurB_C"/>
    <property type="match status" value="1"/>
</dbReference>
<dbReference type="GO" id="GO:0071949">
    <property type="term" value="F:FAD binding"/>
    <property type="evidence" value="ECO:0007669"/>
    <property type="project" value="InterPro"/>
</dbReference>
<dbReference type="GO" id="GO:0008762">
    <property type="term" value="F:UDP-N-acetylmuramate dehydrogenase activity"/>
    <property type="evidence" value="ECO:0007669"/>
    <property type="project" value="UniProtKB-UniRule"/>
</dbReference>
<dbReference type="InterPro" id="IPR016166">
    <property type="entry name" value="FAD-bd_PCMH"/>
</dbReference>
<evidence type="ECO:0000313" key="19">
    <source>
        <dbReference type="Proteomes" id="UP000051589"/>
    </source>
</evidence>
<feature type="active site" description="Proton donor" evidence="16">
    <location>
        <position position="239"/>
    </location>
</feature>
<keyword evidence="6 16" id="KW-0132">Cell division</keyword>
<evidence type="ECO:0000256" key="11">
    <source>
        <dbReference type="ARBA" id="ARBA00022984"/>
    </source>
</evidence>
<dbReference type="Proteomes" id="UP000051589">
    <property type="component" value="Unassembled WGS sequence"/>
</dbReference>
<comment type="pathway">
    <text evidence="4 16">Cell wall biogenesis; peptidoglycan biosynthesis.</text>
</comment>
<dbReference type="SUPFAM" id="SSF56194">
    <property type="entry name" value="Uridine diphospho-N-Acetylenolpyruvylglucosamine reductase, MurB, C-terminal domain"/>
    <property type="match status" value="1"/>
</dbReference>
<dbReference type="InterPro" id="IPR036318">
    <property type="entry name" value="FAD-bd_PCMH-like_sf"/>
</dbReference>
<keyword evidence="13 16" id="KW-0131">Cell cycle</keyword>
<evidence type="ECO:0000256" key="13">
    <source>
        <dbReference type="ARBA" id="ARBA00023306"/>
    </source>
</evidence>
<comment type="catalytic activity">
    <reaction evidence="15 16">
        <text>UDP-N-acetyl-alpha-D-muramate + NADP(+) = UDP-N-acetyl-3-O-(1-carboxyvinyl)-alpha-D-glucosamine + NADPH + H(+)</text>
        <dbReference type="Rhea" id="RHEA:12248"/>
        <dbReference type="ChEBI" id="CHEBI:15378"/>
        <dbReference type="ChEBI" id="CHEBI:57783"/>
        <dbReference type="ChEBI" id="CHEBI:58349"/>
        <dbReference type="ChEBI" id="CHEBI:68483"/>
        <dbReference type="ChEBI" id="CHEBI:70757"/>
        <dbReference type="EC" id="1.3.1.98"/>
    </reaction>
</comment>
<dbReference type="InterPro" id="IPR011601">
    <property type="entry name" value="MurB_C"/>
</dbReference>
<dbReference type="InterPro" id="IPR006094">
    <property type="entry name" value="Oxid_FAD_bind_N"/>
</dbReference>
<keyword evidence="7 16" id="KW-0285">Flavoprotein</keyword>
<keyword evidence="10 16" id="KW-0133">Cell shape</keyword>
<dbReference type="Gene3D" id="3.30.465.10">
    <property type="match status" value="1"/>
</dbReference>
<dbReference type="Gene3D" id="3.90.78.10">
    <property type="entry name" value="UDP-N-acetylenolpyruvoylglucosamine reductase, C-terminal domain"/>
    <property type="match status" value="1"/>
</dbReference>
<dbReference type="UniPathway" id="UPA00219"/>
<dbReference type="NCBIfam" id="NF010480">
    <property type="entry name" value="PRK13905.1"/>
    <property type="match status" value="1"/>
</dbReference>
<dbReference type="STRING" id="1423803.FD13_GL001852"/>
<dbReference type="AlphaFoldDB" id="A0A0R2DEF9"/>
<comment type="caution">
    <text evidence="18">The sequence shown here is derived from an EMBL/GenBank/DDBJ whole genome shotgun (WGS) entry which is preliminary data.</text>
</comment>
<protein>
    <recommendedName>
        <fullName evidence="16">UDP-N-acetylenolpyruvoylglucosamine reductase</fullName>
        <ecNumber evidence="16">1.3.1.98</ecNumber>
    </recommendedName>
    <alternativeName>
        <fullName evidence="16">UDP-N-acetylmuramate dehydrogenase</fullName>
    </alternativeName>
</protein>
<evidence type="ECO:0000256" key="7">
    <source>
        <dbReference type="ARBA" id="ARBA00022630"/>
    </source>
</evidence>
<dbReference type="InterPro" id="IPR036635">
    <property type="entry name" value="MurB_C_sf"/>
</dbReference>
<evidence type="ECO:0000256" key="16">
    <source>
        <dbReference type="HAMAP-Rule" id="MF_00037"/>
    </source>
</evidence>
<feature type="domain" description="FAD-binding PCMH-type" evidence="17">
    <location>
        <begin position="45"/>
        <end position="210"/>
    </location>
</feature>
<dbReference type="GO" id="GO:0008360">
    <property type="term" value="P:regulation of cell shape"/>
    <property type="evidence" value="ECO:0007669"/>
    <property type="project" value="UniProtKB-KW"/>
</dbReference>
<dbReference type="EC" id="1.3.1.98" evidence="16"/>
<gene>
    <name evidence="16" type="primary">murB</name>
    <name evidence="18" type="ORF">FD13_GL001852</name>
</gene>
<proteinExistence type="inferred from homology"/>
<dbReference type="GO" id="GO:0071555">
    <property type="term" value="P:cell wall organization"/>
    <property type="evidence" value="ECO:0007669"/>
    <property type="project" value="UniProtKB-KW"/>
</dbReference>
<sequence>MTIQDPAINFCGTKGTLKMMEDIATAFPAVTILRHEPLAHYTHTKTGGPADYLAFPTNIQETKSLLAYAKQSDLPVTVVGNASNLIVRDGGIRGLVMILTKMNTITTDGNRVTAAAGAALIKATQVAQAHALTGVEFAAGIPGSVGGAIFMNAGAYGGEIKDVVVAAEILTPEGEIRTLDHDELDFGYRHSSIQDYHDIVLTATFDLKPGDAEAIQAQMDELNARRAAKQPLDLPSCGSVFKRPEGHYTGQLIQEAGLQGYQMGGAQVSMKHAGFIVNIDHATATDYLDLIGHIQAVIWKEDAVKLETEVRIIGEAPTK</sequence>
<dbReference type="GO" id="GO:0009252">
    <property type="term" value="P:peptidoglycan biosynthetic process"/>
    <property type="evidence" value="ECO:0007669"/>
    <property type="project" value="UniProtKB-UniRule"/>
</dbReference>
<accession>A0A0R2DEF9</accession>
<dbReference type="PANTHER" id="PTHR21071:SF4">
    <property type="entry name" value="UDP-N-ACETYLENOLPYRUVOYLGLUCOSAMINE REDUCTASE"/>
    <property type="match status" value="1"/>
</dbReference>
<dbReference type="SUPFAM" id="SSF56176">
    <property type="entry name" value="FAD-binding/transporter-associated domain-like"/>
    <property type="match status" value="1"/>
</dbReference>
<evidence type="ECO:0000259" key="17">
    <source>
        <dbReference type="PROSITE" id="PS51387"/>
    </source>
</evidence>
<dbReference type="PROSITE" id="PS51387">
    <property type="entry name" value="FAD_PCMH"/>
    <property type="match status" value="1"/>
</dbReference>
<keyword evidence="9 16" id="KW-0521">NADP</keyword>
<dbReference type="HAMAP" id="MF_00037">
    <property type="entry name" value="MurB"/>
    <property type="match status" value="1"/>
</dbReference>
<dbReference type="NCBIfam" id="TIGR00179">
    <property type="entry name" value="murB"/>
    <property type="match status" value="1"/>
</dbReference>
<dbReference type="PANTHER" id="PTHR21071">
    <property type="entry name" value="UDP-N-ACETYLENOLPYRUVOYLGLUCOSAMINE REDUCTASE"/>
    <property type="match status" value="1"/>
</dbReference>
<evidence type="ECO:0000256" key="9">
    <source>
        <dbReference type="ARBA" id="ARBA00022857"/>
    </source>
</evidence>
<dbReference type="Gene3D" id="3.30.43.10">
    <property type="entry name" value="Uridine Diphospho-n-acetylenolpyruvylglucosamine Reductase, domain 2"/>
    <property type="match status" value="1"/>
</dbReference>
<reference evidence="18 19" key="1">
    <citation type="journal article" date="2015" name="Genome Announc.">
        <title>Expanding the biotechnology potential of lactobacilli through comparative genomics of 213 strains and associated genera.</title>
        <authorList>
            <person name="Sun Z."/>
            <person name="Harris H.M."/>
            <person name="McCann A."/>
            <person name="Guo C."/>
            <person name="Argimon S."/>
            <person name="Zhang W."/>
            <person name="Yang X."/>
            <person name="Jeffery I.B."/>
            <person name="Cooney J.C."/>
            <person name="Kagawa T.F."/>
            <person name="Liu W."/>
            <person name="Song Y."/>
            <person name="Salvetti E."/>
            <person name="Wrobel A."/>
            <person name="Rasinkangas P."/>
            <person name="Parkhill J."/>
            <person name="Rea M.C."/>
            <person name="O'Sullivan O."/>
            <person name="Ritari J."/>
            <person name="Douillard F.P."/>
            <person name="Paul Ross R."/>
            <person name="Yang R."/>
            <person name="Briner A.E."/>
            <person name="Felis G.E."/>
            <person name="de Vos W.M."/>
            <person name="Barrangou R."/>
            <person name="Klaenhammer T.R."/>
            <person name="Caufield P.W."/>
            <person name="Cui Y."/>
            <person name="Zhang H."/>
            <person name="O'Toole P.W."/>
        </authorList>
    </citation>
    <scope>NUCLEOTIDE SEQUENCE [LARGE SCALE GENOMIC DNA]</scope>
    <source>
        <strain evidence="18 19">DSM 21775</strain>
    </source>
</reference>
<comment type="subcellular location">
    <subcellularLocation>
        <location evidence="3 16">Cytoplasm</location>
    </subcellularLocation>
</comment>
<feature type="active site" evidence="16">
    <location>
        <position position="189"/>
    </location>
</feature>